<keyword evidence="4" id="KW-1185">Reference proteome</keyword>
<evidence type="ECO:0000313" key="3">
    <source>
        <dbReference type="EMBL" id="KAH7358070.1"/>
    </source>
</evidence>
<dbReference type="Proteomes" id="UP000813385">
    <property type="component" value="Unassembled WGS sequence"/>
</dbReference>
<name>A0A8K0X245_9PEZI</name>
<comment type="caution">
    <text evidence="3">The sequence shown here is derived from an EMBL/GenBank/DDBJ whole genome shotgun (WGS) entry which is preliminary data.</text>
</comment>
<protein>
    <submittedName>
        <fullName evidence="3">Uncharacterized protein</fullName>
    </submittedName>
</protein>
<feature type="compositionally biased region" description="Basic and acidic residues" evidence="2">
    <location>
        <begin position="121"/>
        <end position="139"/>
    </location>
</feature>
<accession>A0A8K0X245</accession>
<organism evidence="3 4">
    <name type="scientific">Plectosphaerella cucumerina</name>
    <dbReference type="NCBI Taxonomy" id="40658"/>
    <lineage>
        <taxon>Eukaryota</taxon>
        <taxon>Fungi</taxon>
        <taxon>Dikarya</taxon>
        <taxon>Ascomycota</taxon>
        <taxon>Pezizomycotina</taxon>
        <taxon>Sordariomycetes</taxon>
        <taxon>Hypocreomycetidae</taxon>
        <taxon>Glomerellales</taxon>
        <taxon>Plectosphaerellaceae</taxon>
        <taxon>Plectosphaerella</taxon>
    </lineage>
</organism>
<proteinExistence type="predicted"/>
<gene>
    <name evidence="3" type="ORF">B0T11DRAFT_329922</name>
</gene>
<feature type="compositionally biased region" description="Polar residues" evidence="2">
    <location>
        <begin position="104"/>
        <end position="120"/>
    </location>
</feature>
<evidence type="ECO:0000256" key="1">
    <source>
        <dbReference type="SAM" id="Coils"/>
    </source>
</evidence>
<feature type="coiled-coil region" evidence="1">
    <location>
        <begin position="185"/>
        <end position="212"/>
    </location>
</feature>
<evidence type="ECO:0000313" key="4">
    <source>
        <dbReference type="Proteomes" id="UP000813385"/>
    </source>
</evidence>
<reference evidence="3" key="1">
    <citation type="journal article" date="2021" name="Nat. Commun.">
        <title>Genetic determinants of endophytism in the Arabidopsis root mycobiome.</title>
        <authorList>
            <person name="Mesny F."/>
            <person name="Miyauchi S."/>
            <person name="Thiergart T."/>
            <person name="Pickel B."/>
            <person name="Atanasova L."/>
            <person name="Karlsson M."/>
            <person name="Huettel B."/>
            <person name="Barry K.W."/>
            <person name="Haridas S."/>
            <person name="Chen C."/>
            <person name="Bauer D."/>
            <person name="Andreopoulos W."/>
            <person name="Pangilinan J."/>
            <person name="LaButti K."/>
            <person name="Riley R."/>
            <person name="Lipzen A."/>
            <person name="Clum A."/>
            <person name="Drula E."/>
            <person name="Henrissat B."/>
            <person name="Kohler A."/>
            <person name="Grigoriev I.V."/>
            <person name="Martin F.M."/>
            <person name="Hacquard S."/>
        </authorList>
    </citation>
    <scope>NUCLEOTIDE SEQUENCE</scope>
    <source>
        <strain evidence="3">MPI-CAGE-AT-0016</strain>
    </source>
</reference>
<dbReference type="EMBL" id="JAGPXD010000004">
    <property type="protein sequence ID" value="KAH7358070.1"/>
    <property type="molecule type" value="Genomic_DNA"/>
</dbReference>
<sequence>MAQVTLLRRWDAEAVLGLENEEYGSRITCFGTTLKGYRCCKMPPVESKLWIRRLEALTPSAAASSADLEEAAAASACHLHRGQYERIALRWSNTLLQYAKKNPSRNSTGSEAGGATSRSTYDAKVKAETENASKDDGPAWKAFNDLKLENSTLKGTLAKTQQDAFDLGEQYSRLFKQNFANMTRLKEVEEALERATKELGTLKEEQKKKQKKSEEISWAAAWKRYEDGWLEVQQSAGSLTEADIPWPTKLGTLTSTDGENIREFYKMAPRLKTARNLGAELERF</sequence>
<dbReference type="AlphaFoldDB" id="A0A8K0X245"/>
<keyword evidence="1" id="KW-0175">Coiled coil</keyword>
<feature type="region of interest" description="Disordered" evidence="2">
    <location>
        <begin position="100"/>
        <end position="139"/>
    </location>
</feature>
<evidence type="ECO:0000256" key="2">
    <source>
        <dbReference type="SAM" id="MobiDB-lite"/>
    </source>
</evidence>